<dbReference type="AlphaFoldDB" id="A0A126V4M4"/>
<dbReference type="OrthoDB" id="9812349at2"/>
<organism evidence="2 3">
    <name type="scientific">Falsihalocynthiibacter arcticus</name>
    <dbReference type="NCBI Taxonomy" id="1579316"/>
    <lineage>
        <taxon>Bacteria</taxon>
        <taxon>Pseudomonadati</taxon>
        <taxon>Pseudomonadota</taxon>
        <taxon>Alphaproteobacteria</taxon>
        <taxon>Rhodobacterales</taxon>
        <taxon>Roseobacteraceae</taxon>
        <taxon>Falsihalocynthiibacter</taxon>
    </lineage>
</organism>
<gene>
    <name evidence="2" type="ORF">RC74_17575</name>
</gene>
<proteinExistence type="predicted"/>
<feature type="transmembrane region" description="Helical" evidence="1">
    <location>
        <begin position="59"/>
        <end position="80"/>
    </location>
</feature>
<accession>A0A126V4M4</accession>
<keyword evidence="1" id="KW-0812">Transmembrane</keyword>
<sequence length="382" mass="43191">MNKRYWGLAVFSVVWVFVIMVFTGISRNISGLEPGPISVTAVLWFLVAYFAFQGNQKSIRITAFTVLMLQAVGGLVLVGLTLSEPTSPSFSYAIGVNSVTIGFNMIPWFAVLIYANSEIKKESVEPHIQQPMVVGPPIKNQNQIMTMSTNSKMMPIPEHSKPRPEINSFPIASTVIEYNSDAEKHWRAVQKLPVEYQTEFLRSLNEEPKQDVKTLSESLLEKHQKELSPFQTEKLNATYAQMLVLGEDAANEFRKAYSILGDTVPVATISQKILNKYENIKGTVIPSGVEKDRIINAVKKDPSISFKRVNEIGVIENCAYVKVRDRYHFGARGEDKFPFNCFVFQSLRDEFKIPLDVEPILIWAPKSDELPHFVDKTFQSNF</sequence>
<evidence type="ECO:0000313" key="2">
    <source>
        <dbReference type="EMBL" id="AML52826.1"/>
    </source>
</evidence>
<dbReference type="Proteomes" id="UP000070371">
    <property type="component" value="Chromosome"/>
</dbReference>
<feature type="transmembrane region" description="Helical" evidence="1">
    <location>
        <begin position="35"/>
        <end position="52"/>
    </location>
</feature>
<dbReference type="KEGG" id="hat:RC74_17575"/>
<dbReference type="RefSeq" id="WP_039001006.1">
    <property type="nucleotide sequence ID" value="NZ_CP014327.1"/>
</dbReference>
<protein>
    <submittedName>
        <fullName evidence="2">Uncharacterized protein</fullName>
    </submittedName>
</protein>
<feature type="transmembrane region" description="Helical" evidence="1">
    <location>
        <begin position="92"/>
        <end position="115"/>
    </location>
</feature>
<keyword evidence="1" id="KW-0472">Membrane</keyword>
<keyword evidence="1" id="KW-1133">Transmembrane helix</keyword>
<feature type="transmembrane region" description="Helical" evidence="1">
    <location>
        <begin position="7"/>
        <end position="29"/>
    </location>
</feature>
<reference evidence="2 3" key="1">
    <citation type="submission" date="2016-02" db="EMBL/GenBank/DDBJ databases">
        <title>Complete genome sequence of Halocynthiibacter arcticus PAMC 20958t from arctic marine sediment.</title>
        <authorList>
            <person name="Lee Y.M."/>
            <person name="Baek K."/>
            <person name="Lee H.K."/>
            <person name="Shin S.C."/>
        </authorList>
    </citation>
    <scope>NUCLEOTIDE SEQUENCE [LARGE SCALE GENOMIC DNA]</scope>
    <source>
        <strain evidence="2">PAMC 20958</strain>
    </source>
</reference>
<dbReference type="EMBL" id="CP014327">
    <property type="protein sequence ID" value="AML52826.1"/>
    <property type="molecule type" value="Genomic_DNA"/>
</dbReference>
<evidence type="ECO:0000256" key="1">
    <source>
        <dbReference type="SAM" id="Phobius"/>
    </source>
</evidence>
<evidence type="ECO:0000313" key="3">
    <source>
        <dbReference type="Proteomes" id="UP000070371"/>
    </source>
</evidence>
<name>A0A126V4M4_9RHOB</name>
<keyword evidence="3" id="KW-1185">Reference proteome</keyword>